<organism evidence="1 2">
    <name type="scientific">Aphanomyces astaci</name>
    <name type="common">Crayfish plague agent</name>
    <dbReference type="NCBI Taxonomy" id="112090"/>
    <lineage>
        <taxon>Eukaryota</taxon>
        <taxon>Sar</taxon>
        <taxon>Stramenopiles</taxon>
        <taxon>Oomycota</taxon>
        <taxon>Saprolegniomycetes</taxon>
        <taxon>Saprolegniales</taxon>
        <taxon>Verrucalvaceae</taxon>
        <taxon>Aphanomyces</taxon>
    </lineage>
</organism>
<evidence type="ECO:0000313" key="2">
    <source>
        <dbReference type="Proteomes" id="UP000284702"/>
    </source>
</evidence>
<dbReference type="EMBL" id="MZMZ02003655">
    <property type="protein sequence ID" value="RQM21121.1"/>
    <property type="molecule type" value="Genomic_DNA"/>
</dbReference>
<accession>A0A3R7Y4T8</accession>
<proteinExistence type="predicted"/>
<evidence type="ECO:0000313" key="1">
    <source>
        <dbReference type="EMBL" id="RQM21121.1"/>
    </source>
</evidence>
<gene>
    <name evidence="1" type="ORF">B5M09_003322</name>
</gene>
<sequence length="267" mass="29975">MEPRRYIPSSSTYVDVSAGLFEILTSAKRFAMLRRIFDASQASANWSAPTTALDAMVGVAEAIVDTVHPSPVMSRAMSFRGGCAVTVDQVQAYLGGLHEMYTNMSLAVKTKQDLYHFLLHLESDYCGNPTPDKLLHALPDELEFETGVVLQDRQRLRVPGIPQDGLISTYLDTLWLTVRNFRCPYGDGVPRKVVKSLAAQVDDVLRRIDLVQCMYWQLLFVSQIAVHVEYWSHPVVIEAQYSTIQKFQHLYAYHGGKLAPSFVSSTK</sequence>
<protein>
    <submittedName>
        <fullName evidence="1">Uncharacterized protein</fullName>
    </submittedName>
</protein>
<name>A0A3R7Y4T8_APHAT</name>
<dbReference type="Proteomes" id="UP000284702">
    <property type="component" value="Unassembled WGS sequence"/>
</dbReference>
<reference evidence="1" key="1">
    <citation type="submission" date="2018-07" db="EMBL/GenBank/DDBJ databases">
        <title>Annotation of Aphanomyces astaci genome assembly.</title>
        <authorList>
            <person name="Studholme D.J."/>
        </authorList>
    </citation>
    <scope>NUCLEOTIDE SEQUENCE [LARGE SCALE GENOMIC DNA]</scope>
    <source>
        <strain evidence="1">Pc</strain>
    </source>
</reference>
<keyword evidence="2" id="KW-1185">Reference proteome</keyword>
<dbReference type="AlphaFoldDB" id="A0A3R7Y4T8"/>
<comment type="caution">
    <text evidence="1">The sequence shown here is derived from an EMBL/GenBank/DDBJ whole genome shotgun (WGS) entry which is preliminary data.</text>
</comment>